<feature type="transmembrane region" description="Helical" evidence="3">
    <location>
        <begin position="129"/>
        <end position="149"/>
    </location>
</feature>
<protein>
    <submittedName>
        <fullName evidence="4">Phosphatidylinositol phosphate synthase @ Archaetidylinositol phosphate synthase</fullName>
        <ecNumber evidence="4">2.7.8.39</ecNumber>
    </submittedName>
</protein>
<dbReference type="InterPro" id="IPR000462">
    <property type="entry name" value="CDP-OH_P_trans"/>
</dbReference>
<feature type="transmembrane region" description="Helical" evidence="3">
    <location>
        <begin position="47"/>
        <end position="65"/>
    </location>
</feature>
<dbReference type="Pfam" id="PF01066">
    <property type="entry name" value="CDP-OH_P_transf"/>
    <property type="match status" value="1"/>
</dbReference>
<dbReference type="PROSITE" id="PS00379">
    <property type="entry name" value="CDP_ALCOHOL_P_TRANSF"/>
    <property type="match status" value="1"/>
</dbReference>
<evidence type="ECO:0000256" key="1">
    <source>
        <dbReference type="ARBA" id="ARBA00022679"/>
    </source>
</evidence>
<evidence type="ECO:0000256" key="3">
    <source>
        <dbReference type="SAM" id="Phobius"/>
    </source>
</evidence>
<organism evidence="4">
    <name type="scientific">uncultured Thermomicrobiales bacterium</name>
    <dbReference type="NCBI Taxonomy" id="1645740"/>
    <lineage>
        <taxon>Bacteria</taxon>
        <taxon>Pseudomonadati</taxon>
        <taxon>Thermomicrobiota</taxon>
        <taxon>Thermomicrobia</taxon>
        <taxon>Thermomicrobiales</taxon>
        <taxon>environmental samples</taxon>
    </lineage>
</organism>
<dbReference type="Gene3D" id="1.20.120.1760">
    <property type="match status" value="1"/>
</dbReference>
<sequence>MRVMGRPSPQERGAAVVISQRIGTWVRDYLLTVGRLVARTGVTPNQLTLIGLGLNVIVAIVIATGEYRLGGVLLLVASAFDMLDGAVARATDTISKVGGFLDSTLDRYSEIVVYVGVLVYLLDTGDARTASILALIASAGALMISYARAKAESIGYTASVGLAARPERIVLLALFLILGWTIWALWLLAAITHITAITRIVHVWRMASREAPATRGG</sequence>
<dbReference type="EC" id="2.7.8.39" evidence="4"/>
<dbReference type="InterPro" id="IPR043130">
    <property type="entry name" value="CDP-OH_PTrfase_TM_dom"/>
</dbReference>
<dbReference type="GO" id="GO:0016020">
    <property type="term" value="C:membrane"/>
    <property type="evidence" value="ECO:0007669"/>
    <property type="project" value="InterPro"/>
</dbReference>
<dbReference type="AlphaFoldDB" id="A0A6J4VNR7"/>
<feature type="transmembrane region" description="Helical" evidence="3">
    <location>
        <begin position="169"/>
        <end position="196"/>
    </location>
</feature>
<keyword evidence="3" id="KW-0472">Membrane</keyword>
<keyword evidence="1 2" id="KW-0808">Transferase</keyword>
<proteinExistence type="inferred from homology"/>
<gene>
    <name evidence="4" type="ORF">AVDCRST_MAG33-3365</name>
</gene>
<dbReference type="EMBL" id="CADCWK010000416">
    <property type="protein sequence ID" value="CAA9578799.1"/>
    <property type="molecule type" value="Genomic_DNA"/>
</dbReference>
<evidence type="ECO:0000256" key="2">
    <source>
        <dbReference type="RuleBase" id="RU003750"/>
    </source>
</evidence>
<keyword evidence="3" id="KW-1133">Transmembrane helix</keyword>
<keyword evidence="3" id="KW-0812">Transmembrane</keyword>
<dbReference type="GO" id="GO:0008654">
    <property type="term" value="P:phospholipid biosynthetic process"/>
    <property type="evidence" value="ECO:0007669"/>
    <property type="project" value="InterPro"/>
</dbReference>
<reference evidence="4" key="1">
    <citation type="submission" date="2020-02" db="EMBL/GenBank/DDBJ databases">
        <authorList>
            <person name="Meier V. D."/>
        </authorList>
    </citation>
    <scope>NUCLEOTIDE SEQUENCE</scope>
    <source>
        <strain evidence="4">AVDCRST_MAG33</strain>
    </source>
</reference>
<accession>A0A6J4VNR7</accession>
<name>A0A6J4VNR7_9BACT</name>
<dbReference type="InterPro" id="IPR048254">
    <property type="entry name" value="CDP_ALCOHOL_P_TRANSF_CS"/>
</dbReference>
<evidence type="ECO:0000313" key="4">
    <source>
        <dbReference type="EMBL" id="CAA9578799.1"/>
    </source>
</evidence>
<dbReference type="GO" id="GO:0016780">
    <property type="term" value="F:phosphotransferase activity, for other substituted phosphate groups"/>
    <property type="evidence" value="ECO:0007669"/>
    <property type="project" value="InterPro"/>
</dbReference>
<comment type="similarity">
    <text evidence="2">Belongs to the CDP-alcohol phosphatidyltransferase class-I family.</text>
</comment>